<gene>
    <name evidence="2" type="ORF">D2V07_03930</name>
</gene>
<sequence length="137" mass="14466">MMPHHPPPVDPEPFQATMALLAAVLGAFGFAAPLSVVAAGFVFATVGGVVGLAFLPVAEQDERMLWGICRTLLAAWFIGGIAGMLQPHIGGVWMVPEWVSNEELLPAVMGLAGLVSRFVARKLSNGDFSLPWNKGGQ</sequence>
<evidence type="ECO:0000256" key="1">
    <source>
        <dbReference type="SAM" id="Phobius"/>
    </source>
</evidence>
<dbReference type="EMBL" id="QXFL01000002">
    <property type="protein sequence ID" value="RIV87510.1"/>
    <property type="molecule type" value="Genomic_DNA"/>
</dbReference>
<keyword evidence="1" id="KW-0812">Transmembrane</keyword>
<feature type="transmembrane region" description="Helical" evidence="1">
    <location>
        <begin position="20"/>
        <end position="53"/>
    </location>
</feature>
<protein>
    <submittedName>
        <fullName evidence="2">Uncharacterized protein</fullName>
    </submittedName>
</protein>
<proteinExistence type="predicted"/>
<keyword evidence="1" id="KW-0472">Membrane</keyword>
<keyword evidence="3" id="KW-1185">Reference proteome</keyword>
<evidence type="ECO:0000313" key="3">
    <source>
        <dbReference type="Proteomes" id="UP000286576"/>
    </source>
</evidence>
<dbReference type="Proteomes" id="UP000286576">
    <property type="component" value="Unassembled WGS sequence"/>
</dbReference>
<evidence type="ECO:0000313" key="2">
    <source>
        <dbReference type="EMBL" id="RIV87510.1"/>
    </source>
</evidence>
<accession>A0A418NU99</accession>
<comment type="caution">
    <text evidence="2">The sequence shown here is derived from an EMBL/GenBank/DDBJ whole genome shotgun (WGS) entry which is preliminary data.</text>
</comment>
<reference evidence="2 3" key="1">
    <citation type="submission" date="2018-08" db="EMBL/GenBank/DDBJ databases">
        <title>Erythrobacter zhengii sp.nov., a bacterium isolated from deep-sea sediment.</title>
        <authorList>
            <person name="Fang C."/>
            <person name="Wu Y.-H."/>
            <person name="Sun C."/>
            <person name="Wang H."/>
            <person name="Cheng H."/>
            <person name="Meng F.-X."/>
            <person name="Wang C.-S."/>
            <person name="Xu X.-W."/>
        </authorList>
    </citation>
    <scope>NUCLEOTIDE SEQUENCE [LARGE SCALE GENOMIC DNA]</scope>
    <source>
        <strain evidence="2 3">V18</strain>
    </source>
</reference>
<feature type="transmembrane region" description="Helical" evidence="1">
    <location>
        <begin position="65"/>
        <end position="84"/>
    </location>
</feature>
<dbReference type="AlphaFoldDB" id="A0A418NU99"/>
<keyword evidence="1" id="KW-1133">Transmembrane helix</keyword>
<name>A0A418NU99_9SPHN</name>
<organism evidence="2 3">
    <name type="scientific">Aurantiacibacter zhengii</name>
    <dbReference type="NCBI Taxonomy" id="2307003"/>
    <lineage>
        <taxon>Bacteria</taxon>
        <taxon>Pseudomonadati</taxon>
        <taxon>Pseudomonadota</taxon>
        <taxon>Alphaproteobacteria</taxon>
        <taxon>Sphingomonadales</taxon>
        <taxon>Erythrobacteraceae</taxon>
        <taxon>Aurantiacibacter</taxon>
    </lineage>
</organism>
<dbReference type="OrthoDB" id="7375466at2"/>
<dbReference type="RefSeq" id="WP_119585010.1">
    <property type="nucleotide sequence ID" value="NZ_CAWODQ010000012.1"/>
</dbReference>